<accession>A0A553N6N8</accession>
<feature type="region of interest" description="Disordered" evidence="1">
    <location>
        <begin position="160"/>
        <end position="188"/>
    </location>
</feature>
<sequence>MRQIGLLHFWALYFIHVVRSEQFDIPNADGNHMQVIFSEELQKFVLKPAKGHVITKYDFLEGKIGYLNFWENYCIILPLDAQTLSFQDHLSRLKSGILPKDRLSDTIYVEESFPKFDDALCDRLPRYDVVNKVLNRSKRSVEDPNIWYYRRHARRFSGQTQSQLMRHRNCPNGRNCDENDEATARASSDGVESTVLAGGNSMGQAQSQMFPWISPYNNNFGSGSTLNSQSRGDPIDAHGMAAGQPPNHAGNYGDQIPTVGQSHHQNLNSGPSPPGNTHHVPYQERSTPFTDKHRYGAPGTVGGIRQGNRDPSGSRGFSGDPNSGHVAKYVPSNGFANQPFVANDGLSRRTGSFQPGTNVYQDKQSEERSQASSQVRHGGQGSMASASSGGGYGAGATQSQVQGSYSGTGSFSGQSQSSGGWGQSSASNIQAGPAGSSSQAGTSINARSGSQTQVQVGPSGNSAINSQSLYRHGGSSTNLQANQRGGQVGAQATGEGATNSQAQIRFQPGANAQNGFLGGGQASAQSQGYMGQAQSQLFGNLDNGKMYSGAAQAGSGTRRGQHGSSTRNEVRNNGDQPPNTGSTDQVGMHHNQNRRKQFGYRGVSEHRPQPMDEHIQSSQSDYHYAPGTRHRSNGQHSLPQNNGYTTGHSGTAQTNDQLTPIYQRRNTNQETPPLQPVSAATYAPQPPGTGGYPSDPMSSYPQEASTRQSPNPVGQPSPRPNYQQSQNAYVNHMRVQGNPEVRYSNDASNTANGKLYEAGQQVPGFPGYKVPNGYRARVISSESESASATVQGPGQAQTQTLNINFPSQNRYPSQTPGHFDRSNDETHHARQSPKETYTRRPNPSLSNPYQGQEANKVPVAIPGQIPNGGAQTDNELTNYYDYYDSYGNEPEYYYDDIQGKPPKKDPNQIISSSRPVVTPPPTFSTGSNIKGYQTPRPPFGEGQERGDISSSSSSSRPDSQIGSTGHPPWPYSREGQERGDISSSSSSSRPDSQIGSTGRPVSSSEGTNVASRRQPTDESRCQGFGNNPCYNKPYSGSFQITGQGTYQYVPSSSGNYRSHSSTYGGHFKVRPSGEDEKDDSTWKETNYSQASTCGYFTFSCNIALGSDRRTKICFKDPNQCNS</sequence>
<dbReference type="STRING" id="6832.A0A553N6N8"/>
<feature type="chain" id="PRO_5021763603" evidence="2">
    <location>
        <begin position="21"/>
        <end position="1122"/>
    </location>
</feature>
<feature type="compositionally biased region" description="Polar residues" evidence="1">
    <location>
        <begin position="435"/>
        <end position="485"/>
    </location>
</feature>
<name>A0A553N6N8_TIGCA</name>
<proteinExistence type="predicted"/>
<evidence type="ECO:0000256" key="1">
    <source>
        <dbReference type="SAM" id="MobiDB-lite"/>
    </source>
</evidence>
<feature type="compositionally biased region" description="Polar residues" evidence="1">
    <location>
        <begin position="349"/>
        <end position="362"/>
    </location>
</feature>
<feature type="compositionally biased region" description="Polar residues" evidence="1">
    <location>
        <begin position="562"/>
        <end position="585"/>
    </location>
</feature>
<feature type="compositionally biased region" description="Basic and acidic residues" evidence="1">
    <location>
        <begin position="604"/>
        <end position="615"/>
    </location>
</feature>
<reference evidence="3 4" key="1">
    <citation type="journal article" date="2018" name="Nat. Ecol. Evol.">
        <title>Genomic signatures of mitonuclear coevolution across populations of Tigriopus californicus.</title>
        <authorList>
            <person name="Barreto F.S."/>
            <person name="Watson E.T."/>
            <person name="Lima T.G."/>
            <person name="Willett C.S."/>
            <person name="Edmands S."/>
            <person name="Li W."/>
            <person name="Burton R.S."/>
        </authorList>
    </citation>
    <scope>NUCLEOTIDE SEQUENCE [LARGE SCALE GENOMIC DNA]</scope>
    <source>
        <strain evidence="3 4">San Diego</strain>
    </source>
</reference>
<feature type="region of interest" description="Disordered" evidence="1">
    <location>
        <begin position="548"/>
        <end position="590"/>
    </location>
</feature>
<evidence type="ECO:0000313" key="3">
    <source>
        <dbReference type="EMBL" id="TRY61101.1"/>
    </source>
</evidence>
<feature type="compositionally biased region" description="Polar residues" evidence="1">
    <location>
        <begin position="989"/>
        <end position="1013"/>
    </location>
</feature>
<feature type="region of interest" description="Disordered" evidence="1">
    <location>
        <begin position="223"/>
        <end position="499"/>
    </location>
</feature>
<dbReference type="Proteomes" id="UP000318571">
    <property type="component" value="Chromosome 8"/>
</dbReference>
<dbReference type="OMA" id="NDETHHA"/>
<comment type="caution">
    <text evidence="3">The sequence shown here is derived from an EMBL/GenBank/DDBJ whole genome shotgun (WGS) entry which is preliminary data.</text>
</comment>
<feature type="signal peptide" evidence="2">
    <location>
        <begin position="1"/>
        <end position="20"/>
    </location>
</feature>
<feature type="compositionally biased region" description="Polar residues" evidence="1">
    <location>
        <begin position="839"/>
        <end position="852"/>
    </location>
</feature>
<keyword evidence="4" id="KW-1185">Reference proteome</keyword>
<feature type="compositionally biased region" description="Polar residues" evidence="1">
    <location>
        <begin position="805"/>
        <end position="816"/>
    </location>
</feature>
<feature type="compositionally biased region" description="Polar residues" evidence="1">
    <location>
        <begin position="696"/>
        <end position="712"/>
    </location>
</feature>
<organism evidence="3 4">
    <name type="scientific">Tigriopus californicus</name>
    <name type="common">Marine copepod</name>
    <dbReference type="NCBI Taxonomy" id="6832"/>
    <lineage>
        <taxon>Eukaryota</taxon>
        <taxon>Metazoa</taxon>
        <taxon>Ecdysozoa</taxon>
        <taxon>Arthropoda</taxon>
        <taxon>Crustacea</taxon>
        <taxon>Multicrustacea</taxon>
        <taxon>Hexanauplia</taxon>
        <taxon>Copepoda</taxon>
        <taxon>Harpacticoida</taxon>
        <taxon>Harpacticidae</taxon>
        <taxon>Tigriopus</taxon>
    </lineage>
</organism>
<evidence type="ECO:0000313" key="4">
    <source>
        <dbReference type="Proteomes" id="UP000318571"/>
    </source>
</evidence>
<feature type="compositionally biased region" description="Polar residues" evidence="1">
    <location>
        <begin position="258"/>
        <end position="270"/>
    </location>
</feature>
<feature type="region of interest" description="Disordered" evidence="1">
    <location>
        <begin position="891"/>
        <end position="1026"/>
    </location>
</feature>
<feature type="region of interest" description="Disordered" evidence="1">
    <location>
        <begin position="667"/>
        <end position="724"/>
    </location>
</feature>
<feature type="region of interest" description="Disordered" evidence="1">
    <location>
        <begin position="604"/>
        <end position="654"/>
    </location>
</feature>
<keyword evidence="2" id="KW-0732">Signal</keyword>
<dbReference type="EMBL" id="VCGU01000459">
    <property type="protein sequence ID" value="TRY61101.1"/>
    <property type="molecule type" value="Genomic_DNA"/>
</dbReference>
<feature type="region of interest" description="Disordered" evidence="1">
    <location>
        <begin position="805"/>
        <end position="852"/>
    </location>
</feature>
<feature type="compositionally biased region" description="Basic and acidic residues" evidence="1">
    <location>
        <begin position="818"/>
        <end position="838"/>
    </location>
</feature>
<feature type="compositionally biased region" description="Low complexity" evidence="1">
    <location>
        <begin position="402"/>
        <end position="427"/>
    </location>
</feature>
<feature type="compositionally biased region" description="Polar residues" evidence="1">
    <location>
        <begin position="634"/>
        <end position="654"/>
    </location>
</feature>
<protein>
    <submittedName>
        <fullName evidence="3">Uncharacterized protein</fullName>
    </submittedName>
</protein>
<gene>
    <name evidence="3" type="ORF">TCAL_03662</name>
</gene>
<evidence type="ECO:0000256" key="2">
    <source>
        <dbReference type="SAM" id="SignalP"/>
    </source>
</evidence>
<dbReference type="AlphaFoldDB" id="A0A553N6N8"/>